<proteinExistence type="predicted"/>
<evidence type="ECO:0000313" key="1">
    <source>
        <dbReference type="EMBL" id="MBX50693.1"/>
    </source>
</evidence>
<accession>A0A2P2P7R2</accession>
<sequence>MFLCLSLPKRPTSPKRSLPFSTSVSALHSFFTATIERGW</sequence>
<reference evidence="1" key="1">
    <citation type="submission" date="2018-02" db="EMBL/GenBank/DDBJ databases">
        <title>Rhizophora mucronata_Transcriptome.</title>
        <authorList>
            <person name="Meera S.P."/>
            <person name="Sreeshan A."/>
            <person name="Augustine A."/>
        </authorList>
    </citation>
    <scope>NUCLEOTIDE SEQUENCE</scope>
    <source>
        <tissue evidence="1">Leaf</tissue>
    </source>
</reference>
<name>A0A2P2P7R2_RHIMU</name>
<organism evidence="1">
    <name type="scientific">Rhizophora mucronata</name>
    <name type="common">Asiatic mangrove</name>
    <dbReference type="NCBI Taxonomy" id="61149"/>
    <lineage>
        <taxon>Eukaryota</taxon>
        <taxon>Viridiplantae</taxon>
        <taxon>Streptophyta</taxon>
        <taxon>Embryophyta</taxon>
        <taxon>Tracheophyta</taxon>
        <taxon>Spermatophyta</taxon>
        <taxon>Magnoliopsida</taxon>
        <taxon>eudicotyledons</taxon>
        <taxon>Gunneridae</taxon>
        <taxon>Pentapetalae</taxon>
        <taxon>rosids</taxon>
        <taxon>fabids</taxon>
        <taxon>Malpighiales</taxon>
        <taxon>Rhizophoraceae</taxon>
        <taxon>Rhizophora</taxon>
    </lineage>
</organism>
<dbReference type="EMBL" id="GGEC01070209">
    <property type="protein sequence ID" value="MBX50693.1"/>
    <property type="molecule type" value="Transcribed_RNA"/>
</dbReference>
<dbReference type="AlphaFoldDB" id="A0A2P2P7R2"/>
<protein>
    <submittedName>
        <fullName evidence="1">Uncharacterized protein</fullName>
    </submittedName>
</protein>